<evidence type="ECO:0000256" key="1">
    <source>
        <dbReference type="ARBA" id="ARBA00005863"/>
    </source>
</evidence>
<accession>A0A9P1IJW4</accession>
<evidence type="ECO:0000313" key="5">
    <source>
        <dbReference type="Proteomes" id="UP001152747"/>
    </source>
</evidence>
<dbReference type="InterPro" id="IPR029058">
    <property type="entry name" value="AB_hydrolase_fold"/>
</dbReference>
<dbReference type="GO" id="GO:0032526">
    <property type="term" value="P:response to retinoic acid"/>
    <property type="evidence" value="ECO:0007669"/>
    <property type="project" value="TreeGrafter"/>
</dbReference>
<dbReference type="SUPFAM" id="SSF53474">
    <property type="entry name" value="alpha/beta-Hydrolases"/>
    <property type="match status" value="1"/>
</dbReference>
<dbReference type="PANTHER" id="PTHR48070:SF6">
    <property type="entry name" value="ESTERASE OVCA2"/>
    <property type="match status" value="1"/>
</dbReference>
<sequence length="215" mass="24229">MDQKKLRILCLHGYRQCDQSFRQKTGSTRKLVKNLADFEFANAPHTVIGDQNVETSRAWWFSNASQMSFSSREPTEIAVGFEESIETLLDFIQKNGPFDGLMGFSQGASMVHLLLAKAELGQIQLPGIRFAMFFSGFLSLSEKHRDLTETVINNILSLHVSGTSDEIVAKEKSDLLAQRFSIPPIRINHDGGHLVPAMSKWKMELADFLKQQQIL</sequence>
<comment type="caution">
    <text evidence="4">The sequence shown here is derived from an EMBL/GenBank/DDBJ whole genome shotgun (WGS) entry which is preliminary data.</text>
</comment>
<dbReference type="OrthoDB" id="414698at2759"/>
<protein>
    <recommendedName>
        <fullName evidence="3">Serine hydrolase domain-containing protein</fullName>
    </recommendedName>
</protein>
<keyword evidence="2" id="KW-0378">Hydrolase</keyword>
<dbReference type="GO" id="GO:0016787">
    <property type="term" value="F:hydrolase activity"/>
    <property type="evidence" value="ECO:0007669"/>
    <property type="project" value="UniProtKB-KW"/>
</dbReference>
<dbReference type="InterPro" id="IPR005645">
    <property type="entry name" value="FSH-like_dom"/>
</dbReference>
<dbReference type="FunFam" id="3.40.50.1820:FF:000073">
    <property type="entry name" value="esterase OVCA2 isoform X6"/>
    <property type="match status" value="1"/>
</dbReference>
<evidence type="ECO:0000256" key="2">
    <source>
        <dbReference type="ARBA" id="ARBA00022801"/>
    </source>
</evidence>
<organism evidence="4 5">
    <name type="scientific">Caenorhabditis angaria</name>
    <dbReference type="NCBI Taxonomy" id="860376"/>
    <lineage>
        <taxon>Eukaryota</taxon>
        <taxon>Metazoa</taxon>
        <taxon>Ecdysozoa</taxon>
        <taxon>Nematoda</taxon>
        <taxon>Chromadorea</taxon>
        <taxon>Rhabditida</taxon>
        <taxon>Rhabditina</taxon>
        <taxon>Rhabditomorpha</taxon>
        <taxon>Rhabditoidea</taxon>
        <taxon>Rhabditidae</taxon>
        <taxon>Peloderinae</taxon>
        <taxon>Caenorhabditis</taxon>
    </lineage>
</organism>
<keyword evidence="5" id="KW-1185">Reference proteome</keyword>
<dbReference type="InterPro" id="IPR050593">
    <property type="entry name" value="LovG"/>
</dbReference>
<dbReference type="GO" id="GO:0005634">
    <property type="term" value="C:nucleus"/>
    <property type="evidence" value="ECO:0007669"/>
    <property type="project" value="TreeGrafter"/>
</dbReference>
<evidence type="ECO:0000259" key="3">
    <source>
        <dbReference type="Pfam" id="PF03959"/>
    </source>
</evidence>
<reference evidence="4" key="1">
    <citation type="submission" date="2022-11" db="EMBL/GenBank/DDBJ databases">
        <authorList>
            <person name="Kikuchi T."/>
        </authorList>
    </citation>
    <scope>NUCLEOTIDE SEQUENCE</scope>
    <source>
        <strain evidence="4">PS1010</strain>
    </source>
</reference>
<dbReference type="Gene3D" id="3.40.50.1820">
    <property type="entry name" value="alpha/beta hydrolase"/>
    <property type="match status" value="1"/>
</dbReference>
<comment type="similarity">
    <text evidence="1">Belongs to the LovG family.</text>
</comment>
<evidence type="ECO:0000313" key="4">
    <source>
        <dbReference type="EMBL" id="CAI5446899.1"/>
    </source>
</evidence>
<dbReference type="PANTHER" id="PTHR48070">
    <property type="entry name" value="ESTERASE OVCA2"/>
    <property type="match status" value="1"/>
</dbReference>
<dbReference type="Pfam" id="PF03959">
    <property type="entry name" value="FSH1"/>
    <property type="match status" value="1"/>
</dbReference>
<dbReference type="Proteomes" id="UP001152747">
    <property type="component" value="Unassembled WGS sequence"/>
</dbReference>
<dbReference type="AlphaFoldDB" id="A0A9P1IJW4"/>
<feature type="domain" description="Serine hydrolase" evidence="3">
    <location>
        <begin position="4"/>
        <end position="203"/>
    </location>
</feature>
<dbReference type="EMBL" id="CANHGI010000004">
    <property type="protein sequence ID" value="CAI5446899.1"/>
    <property type="molecule type" value="Genomic_DNA"/>
</dbReference>
<dbReference type="GO" id="GO:0005737">
    <property type="term" value="C:cytoplasm"/>
    <property type="evidence" value="ECO:0007669"/>
    <property type="project" value="TreeGrafter"/>
</dbReference>
<proteinExistence type="inferred from homology"/>
<gene>
    <name evidence="4" type="ORF">CAMP_LOCUS9536</name>
</gene>
<name>A0A9P1IJW4_9PELO</name>